<dbReference type="InterPro" id="IPR012349">
    <property type="entry name" value="Split_barrel_FMN-bd"/>
</dbReference>
<sequence length="228" mass="25164">MNETGAHGSSAEQLGSTGGETTGFTEVTDAQELHELIGTPLRRTLDKERSTLHELDRQWLARSPFCLVATSDEHGNCDVSPKGDPPGFTLVLDESTIALPERPGNRRADGFHNVLRNPHVGLLYMIPGRGDTLRINGRARIATDAPFFERMEVGGHRPALALVVETEQIFHHCAKSFMRADLWNPESWNPAAVDSRPRIAKTLESPEKSLAELEQYYGESYAAKLYGG</sequence>
<dbReference type="Pfam" id="PF01243">
    <property type="entry name" value="PNPOx_N"/>
    <property type="match status" value="1"/>
</dbReference>
<dbReference type="AlphaFoldDB" id="A0A852Z4A5"/>
<dbReference type="Gene3D" id="2.30.110.10">
    <property type="entry name" value="Electron Transport, Fmn-binding Protein, Chain A"/>
    <property type="match status" value="1"/>
</dbReference>
<organism evidence="3 4">
    <name type="scientific">Actinopolyspora biskrensis</name>
    <dbReference type="NCBI Taxonomy" id="1470178"/>
    <lineage>
        <taxon>Bacteria</taxon>
        <taxon>Bacillati</taxon>
        <taxon>Actinomycetota</taxon>
        <taxon>Actinomycetes</taxon>
        <taxon>Actinopolysporales</taxon>
        <taxon>Actinopolysporaceae</taxon>
        <taxon>Actinopolyspora</taxon>
    </lineage>
</organism>
<evidence type="ECO:0000256" key="1">
    <source>
        <dbReference type="SAM" id="MobiDB-lite"/>
    </source>
</evidence>
<dbReference type="InterPro" id="IPR011576">
    <property type="entry name" value="Pyridox_Oxase_N"/>
</dbReference>
<dbReference type="EMBL" id="JACBYW010000006">
    <property type="protein sequence ID" value="NYH80135.1"/>
    <property type="molecule type" value="Genomic_DNA"/>
</dbReference>
<feature type="domain" description="Pyridoxamine 5'-phosphate oxidase N-terminal" evidence="2">
    <location>
        <begin position="57"/>
        <end position="171"/>
    </location>
</feature>
<dbReference type="InterPro" id="IPR024029">
    <property type="entry name" value="Pyridox_Oxase_FMN-dep"/>
</dbReference>
<comment type="caution">
    <text evidence="3">The sequence shown here is derived from an EMBL/GenBank/DDBJ whole genome shotgun (WGS) entry which is preliminary data.</text>
</comment>
<proteinExistence type="predicted"/>
<evidence type="ECO:0000313" key="3">
    <source>
        <dbReference type="EMBL" id="NYH80135.1"/>
    </source>
</evidence>
<keyword evidence="4" id="KW-1185">Reference proteome</keyword>
<evidence type="ECO:0000313" key="4">
    <source>
        <dbReference type="Proteomes" id="UP000548304"/>
    </source>
</evidence>
<gene>
    <name evidence="3" type="ORF">FHR84_003484</name>
</gene>
<dbReference type="RefSeq" id="WP_218863019.1">
    <property type="nucleotide sequence ID" value="NZ_JACBYW010000006.1"/>
</dbReference>
<evidence type="ECO:0000259" key="2">
    <source>
        <dbReference type="Pfam" id="PF01243"/>
    </source>
</evidence>
<accession>A0A852Z4A5</accession>
<protein>
    <recommendedName>
        <fullName evidence="2">Pyridoxamine 5'-phosphate oxidase N-terminal domain-containing protein</fullName>
    </recommendedName>
</protein>
<feature type="region of interest" description="Disordered" evidence="1">
    <location>
        <begin position="1"/>
        <end position="23"/>
    </location>
</feature>
<dbReference type="PANTHER" id="PTHR42815">
    <property type="entry name" value="FAD-BINDING, PUTATIVE (AFU_ORTHOLOGUE AFUA_6G07600)-RELATED"/>
    <property type="match status" value="1"/>
</dbReference>
<dbReference type="SUPFAM" id="SSF50475">
    <property type="entry name" value="FMN-binding split barrel"/>
    <property type="match status" value="1"/>
</dbReference>
<name>A0A852Z4A5_9ACTN</name>
<dbReference type="Proteomes" id="UP000548304">
    <property type="component" value="Unassembled WGS sequence"/>
</dbReference>
<dbReference type="PANTHER" id="PTHR42815:SF2">
    <property type="entry name" value="FAD-BINDING, PUTATIVE (AFU_ORTHOLOGUE AFUA_6G07600)-RELATED"/>
    <property type="match status" value="1"/>
</dbReference>
<dbReference type="NCBIfam" id="TIGR04025">
    <property type="entry name" value="PPOX_FMN_DR2398"/>
    <property type="match status" value="1"/>
</dbReference>
<reference evidence="3 4" key="1">
    <citation type="submission" date="2020-07" db="EMBL/GenBank/DDBJ databases">
        <title>Genomic Encyclopedia of Type Strains, Phase III (KMG-III): the genomes of soil and plant-associated and newly described type strains.</title>
        <authorList>
            <person name="Whitman W."/>
        </authorList>
    </citation>
    <scope>NUCLEOTIDE SEQUENCE [LARGE SCALE GENOMIC DNA]</scope>
    <source>
        <strain evidence="3 4">CECT 8576</strain>
    </source>
</reference>